<accession>A0ABW7TGZ2</accession>
<reference evidence="1 2" key="1">
    <citation type="submission" date="2024-10" db="EMBL/GenBank/DDBJ databases">
        <title>The Natural Products Discovery Center: Release of the First 8490 Sequenced Strains for Exploring Actinobacteria Biosynthetic Diversity.</title>
        <authorList>
            <person name="Kalkreuter E."/>
            <person name="Kautsar S.A."/>
            <person name="Yang D."/>
            <person name="Bader C.D."/>
            <person name="Teijaro C.N."/>
            <person name="Fluegel L."/>
            <person name="Davis C.M."/>
            <person name="Simpson J.R."/>
            <person name="Lauterbach L."/>
            <person name="Steele A.D."/>
            <person name="Gui C."/>
            <person name="Meng S."/>
            <person name="Li G."/>
            <person name="Viehrig K."/>
            <person name="Ye F."/>
            <person name="Su P."/>
            <person name="Kiefer A.F."/>
            <person name="Nichols A."/>
            <person name="Cepeda A.J."/>
            <person name="Yan W."/>
            <person name="Fan B."/>
            <person name="Jiang Y."/>
            <person name="Adhikari A."/>
            <person name="Zheng C.-J."/>
            <person name="Schuster L."/>
            <person name="Cowan T.M."/>
            <person name="Smanski M.J."/>
            <person name="Chevrette M.G."/>
            <person name="De Carvalho L.P.S."/>
            <person name="Shen B."/>
        </authorList>
    </citation>
    <scope>NUCLEOTIDE SEQUENCE [LARGE SCALE GENOMIC DNA]</scope>
    <source>
        <strain evidence="1 2">NPDC020568</strain>
    </source>
</reference>
<organism evidence="1 2">
    <name type="scientific">Nocardia carnea</name>
    <dbReference type="NCBI Taxonomy" id="37328"/>
    <lineage>
        <taxon>Bacteria</taxon>
        <taxon>Bacillati</taxon>
        <taxon>Actinomycetota</taxon>
        <taxon>Actinomycetes</taxon>
        <taxon>Mycobacteriales</taxon>
        <taxon>Nocardiaceae</taxon>
        <taxon>Nocardia</taxon>
    </lineage>
</organism>
<keyword evidence="2" id="KW-1185">Reference proteome</keyword>
<name>A0ABW7TGZ2_9NOCA</name>
<evidence type="ECO:0000313" key="2">
    <source>
        <dbReference type="Proteomes" id="UP001611263"/>
    </source>
</evidence>
<proteinExistence type="predicted"/>
<comment type="caution">
    <text evidence="1">The sequence shown here is derived from an EMBL/GenBank/DDBJ whole genome shotgun (WGS) entry which is preliminary data.</text>
</comment>
<protein>
    <recommendedName>
        <fullName evidence="3">RHIM domain-containing protein</fullName>
    </recommendedName>
</protein>
<gene>
    <name evidence="1" type="ORF">ACH4WX_06225</name>
</gene>
<evidence type="ECO:0000313" key="1">
    <source>
        <dbReference type="EMBL" id="MFI1460305.1"/>
    </source>
</evidence>
<dbReference type="EMBL" id="JBIRUQ010000001">
    <property type="protein sequence ID" value="MFI1460305.1"/>
    <property type="molecule type" value="Genomic_DNA"/>
</dbReference>
<evidence type="ECO:0008006" key="3">
    <source>
        <dbReference type="Google" id="ProtNLM"/>
    </source>
</evidence>
<dbReference type="Proteomes" id="UP001611263">
    <property type="component" value="Unassembled WGS sequence"/>
</dbReference>
<dbReference type="RefSeq" id="WP_156052203.1">
    <property type="nucleotide sequence ID" value="NZ_JBIRUQ010000001.1"/>
</dbReference>
<dbReference type="GeneID" id="93505319"/>
<sequence length="120" mass="12238">MTEIVTALIAGAAAGGQEAASAAVRDAYLAIRNRISRSGDAESAVAIEANEAEPGGDIPAIEAAVVRADVVDDADLRAAVVRLLAAVPSTHADLARTHIDATHAKGVQFGNGNIQNNTFH</sequence>